<comment type="caution">
    <text evidence="2">The sequence shown here is derived from an EMBL/GenBank/DDBJ whole genome shotgun (WGS) entry which is preliminary data.</text>
</comment>
<dbReference type="Proteomes" id="UP000295500">
    <property type="component" value="Unassembled WGS sequence"/>
</dbReference>
<dbReference type="GO" id="GO:0003700">
    <property type="term" value="F:DNA-binding transcription factor activity"/>
    <property type="evidence" value="ECO:0007669"/>
    <property type="project" value="InterPro"/>
</dbReference>
<sequence length="81" mass="9353">MLQAYFGDRKNSPSILFARTVRKNRHYYRTTVADVGSRARYTNDFTPHILNYFGDSCVATRIESVHKLMHNCTIDGTIPNQ</sequence>
<evidence type="ECO:0000313" key="3">
    <source>
        <dbReference type="Proteomes" id="UP000295500"/>
    </source>
</evidence>
<evidence type="ECO:0000313" key="2">
    <source>
        <dbReference type="EMBL" id="TDP57747.1"/>
    </source>
</evidence>
<dbReference type="EMBL" id="SNXO01000010">
    <property type="protein sequence ID" value="TDP57747.1"/>
    <property type="molecule type" value="Genomic_DNA"/>
</dbReference>
<organism evidence="2 3">
    <name type="scientific">Aminicella lysinilytica</name>
    <dbReference type="NCBI Taxonomy" id="433323"/>
    <lineage>
        <taxon>Bacteria</taxon>
        <taxon>Bacillati</taxon>
        <taxon>Bacillota</taxon>
        <taxon>Clostridia</taxon>
        <taxon>Peptostreptococcales</taxon>
        <taxon>Anaerovoracaceae</taxon>
        <taxon>Aminicella</taxon>
    </lineage>
</organism>
<dbReference type="GO" id="GO:0043565">
    <property type="term" value="F:sequence-specific DNA binding"/>
    <property type="evidence" value="ECO:0007669"/>
    <property type="project" value="InterPro"/>
</dbReference>
<accession>A0A4R6Q6Q5</accession>
<feature type="domain" description="ETS" evidence="1">
    <location>
        <begin position="1"/>
        <end position="46"/>
    </location>
</feature>
<dbReference type="AlphaFoldDB" id="A0A4R6Q6Q5"/>
<reference evidence="2 3" key="1">
    <citation type="submission" date="2019-03" db="EMBL/GenBank/DDBJ databases">
        <title>Genomic Encyclopedia of Type Strains, Phase IV (KMG-IV): sequencing the most valuable type-strain genomes for metagenomic binning, comparative biology and taxonomic classification.</title>
        <authorList>
            <person name="Goeker M."/>
        </authorList>
    </citation>
    <scope>NUCLEOTIDE SEQUENCE [LARGE SCALE GENOMIC DNA]</scope>
    <source>
        <strain evidence="2 3">DSM 28287</strain>
    </source>
</reference>
<name>A0A4R6Q6Q5_9FIRM</name>
<gene>
    <name evidence="2" type="ORF">EV211_11046</name>
</gene>
<dbReference type="InterPro" id="IPR000418">
    <property type="entry name" value="Ets_dom"/>
</dbReference>
<keyword evidence="3" id="KW-1185">Reference proteome</keyword>
<proteinExistence type="predicted"/>
<protein>
    <recommendedName>
        <fullName evidence="1">ETS domain-containing protein</fullName>
    </recommendedName>
</protein>
<evidence type="ECO:0000259" key="1">
    <source>
        <dbReference type="PROSITE" id="PS50061"/>
    </source>
</evidence>
<dbReference type="PROSITE" id="PS50061">
    <property type="entry name" value="ETS_DOMAIN_3"/>
    <property type="match status" value="1"/>
</dbReference>